<organism evidence="2 3">
    <name type="scientific">Candidatus Borkfalkia avicola</name>
    <dbReference type="NCBI Taxonomy" id="2838503"/>
    <lineage>
        <taxon>Bacteria</taxon>
        <taxon>Bacillati</taxon>
        <taxon>Bacillota</taxon>
        <taxon>Clostridia</taxon>
        <taxon>Christensenellales</taxon>
        <taxon>Christensenellaceae</taxon>
        <taxon>Candidatus Borkfalkia</taxon>
    </lineage>
</organism>
<proteinExistence type="predicted"/>
<keyword evidence="1" id="KW-0732">Signal</keyword>
<comment type="caution">
    <text evidence="2">The sequence shown here is derived from an EMBL/GenBank/DDBJ whole genome shotgun (WGS) entry which is preliminary data.</text>
</comment>
<protein>
    <recommendedName>
        <fullName evidence="4">Peptidase C39-like domain-containing protein</fullName>
    </recommendedName>
</protein>
<evidence type="ECO:0000313" key="2">
    <source>
        <dbReference type="EMBL" id="HIZ09245.1"/>
    </source>
</evidence>
<feature type="signal peptide" evidence="1">
    <location>
        <begin position="1"/>
        <end position="20"/>
    </location>
</feature>
<evidence type="ECO:0000256" key="1">
    <source>
        <dbReference type="SAM" id="SignalP"/>
    </source>
</evidence>
<evidence type="ECO:0008006" key="4">
    <source>
        <dbReference type="Google" id="ProtNLM"/>
    </source>
</evidence>
<dbReference type="Gene3D" id="3.90.70.10">
    <property type="entry name" value="Cysteine proteinases"/>
    <property type="match status" value="1"/>
</dbReference>
<dbReference type="EMBL" id="DXCF01000009">
    <property type="protein sequence ID" value="HIZ09245.1"/>
    <property type="molecule type" value="Genomic_DNA"/>
</dbReference>
<accession>A0A9D2D698</accession>
<sequence>MKKFFAVLLVALVMCGTAGFFPGISAEAAFADGYNGSTYVGAETETISYATKTDEEIFIDGGLPKYCDVDPDLKNTCANVAGAITLGYFDKDYNELIPNFTAVRVIKDKILYATQTSAVQDVIASLYDKMQTNTLGNGTTVEQFKSGLTQYVNEQGRNITFSQVVNDRQVNFSAYKNAINEKKPVVFFVSKYTMQAIDDLKQDDNTDVLHKLYYSGDHMVVGYGIREISYYNADGSLKKQLTFLRVATGYSDDALAYVLLDDRITVVDGYKVNIF</sequence>
<name>A0A9D2D698_9FIRM</name>
<dbReference type="Proteomes" id="UP000824025">
    <property type="component" value="Unassembled WGS sequence"/>
</dbReference>
<reference evidence="2" key="1">
    <citation type="journal article" date="2021" name="PeerJ">
        <title>Extensive microbial diversity within the chicken gut microbiome revealed by metagenomics and culture.</title>
        <authorList>
            <person name="Gilroy R."/>
            <person name="Ravi A."/>
            <person name="Getino M."/>
            <person name="Pursley I."/>
            <person name="Horton D.L."/>
            <person name="Alikhan N.F."/>
            <person name="Baker D."/>
            <person name="Gharbi K."/>
            <person name="Hall N."/>
            <person name="Watson M."/>
            <person name="Adriaenssens E.M."/>
            <person name="Foster-Nyarko E."/>
            <person name="Jarju S."/>
            <person name="Secka A."/>
            <person name="Antonio M."/>
            <person name="Oren A."/>
            <person name="Chaudhuri R.R."/>
            <person name="La Ragione R."/>
            <person name="Hildebrand F."/>
            <person name="Pallen M.J."/>
        </authorList>
    </citation>
    <scope>NUCLEOTIDE SEQUENCE</scope>
    <source>
        <strain evidence="2">CHK192-19661</strain>
    </source>
</reference>
<gene>
    <name evidence="2" type="ORF">H9726_02030</name>
</gene>
<reference evidence="2" key="2">
    <citation type="submission" date="2021-04" db="EMBL/GenBank/DDBJ databases">
        <authorList>
            <person name="Gilroy R."/>
        </authorList>
    </citation>
    <scope>NUCLEOTIDE SEQUENCE</scope>
    <source>
        <strain evidence="2">CHK192-19661</strain>
    </source>
</reference>
<evidence type="ECO:0000313" key="3">
    <source>
        <dbReference type="Proteomes" id="UP000824025"/>
    </source>
</evidence>
<feature type="chain" id="PRO_5038701678" description="Peptidase C39-like domain-containing protein" evidence="1">
    <location>
        <begin position="21"/>
        <end position="275"/>
    </location>
</feature>
<dbReference type="AlphaFoldDB" id="A0A9D2D698"/>